<accession>M1XT99</accession>
<evidence type="ECO:0000313" key="3">
    <source>
        <dbReference type="Proteomes" id="UP000011867"/>
    </source>
</evidence>
<dbReference type="GeneID" id="14652238"/>
<keyword evidence="1" id="KW-0812">Transmembrane</keyword>
<dbReference type="AlphaFoldDB" id="M1XT99"/>
<dbReference type="KEGG" id="nmo:Nmlp_3534"/>
<keyword evidence="3" id="KW-1185">Reference proteome</keyword>
<protein>
    <submittedName>
        <fullName evidence="2">Uncharacterized protein</fullName>
    </submittedName>
</protein>
<organism evidence="2 3">
    <name type="scientific">Natronomonas moolapensis (strain DSM 18674 / CECT 7526 / JCM 14361 / 8.8.11)</name>
    <dbReference type="NCBI Taxonomy" id="268739"/>
    <lineage>
        <taxon>Archaea</taxon>
        <taxon>Methanobacteriati</taxon>
        <taxon>Methanobacteriota</taxon>
        <taxon>Stenosarchaea group</taxon>
        <taxon>Halobacteria</taxon>
        <taxon>Halobacteriales</taxon>
        <taxon>Natronomonadaceae</taxon>
        <taxon>Natronomonas</taxon>
    </lineage>
</organism>
<name>M1XT99_NATM8</name>
<keyword evidence="1" id="KW-1133">Transmembrane helix</keyword>
<dbReference type="Proteomes" id="UP000011867">
    <property type="component" value="Chromosome"/>
</dbReference>
<feature type="transmembrane region" description="Helical" evidence="1">
    <location>
        <begin position="42"/>
        <end position="64"/>
    </location>
</feature>
<feature type="transmembrane region" description="Helical" evidence="1">
    <location>
        <begin position="7"/>
        <end position="30"/>
    </location>
</feature>
<evidence type="ECO:0000313" key="2">
    <source>
        <dbReference type="EMBL" id="CCQ37659.1"/>
    </source>
</evidence>
<dbReference type="RefSeq" id="WP_015410396.1">
    <property type="nucleotide sequence ID" value="NC_020388.1"/>
</dbReference>
<dbReference type="EMBL" id="HF582854">
    <property type="protein sequence ID" value="CCQ37659.1"/>
    <property type="molecule type" value="Genomic_DNA"/>
</dbReference>
<gene>
    <name evidence="2" type="ordered locus">Nmlp_3534</name>
</gene>
<proteinExistence type="predicted"/>
<keyword evidence="1" id="KW-0472">Membrane</keyword>
<evidence type="ECO:0000256" key="1">
    <source>
        <dbReference type="SAM" id="Phobius"/>
    </source>
</evidence>
<sequence length="66" mass="6475">MNIGFDLGANVPSGVVALHALVGLFFLYVASVNAAGGELIGAGLNAVIGLALVAVGVVAGRITARR</sequence>
<reference evidence="2 3" key="1">
    <citation type="journal article" date="2013" name="Genome Announc.">
        <title>Genome of the haloarchaeon Natronomonas moolapensis, a neutrophilic member of a previously haloalkaliphilic genus.</title>
        <authorList>
            <person name="Dyall-Smith M.L."/>
            <person name="Pfeiffer F."/>
            <person name="Oberwinkler T."/>
            <person name="Klee K."/>
            <person name="Rampp M."/>
            <person name="Palm P."/>
            <person name="Gross K."/>
            <person name="Schuster S.C."/>
            <person name="Oesterhelt D."/>
        </authorList>
    </citation>
    <scope>NUCLEOTIDE SEQUENCE [LARGE SCALE GENOMIC DNA]</scope>
    <source>
        <strain evidence="3">DSM 18674 / JCM 14361 / 8.8.11</strain>
    </source>
</reference>
<dbReference type="OrthoDB" id="329680at2157"/>
<dbReference type="HOGENOM" id="CLU_2821017_0_0_2"/>